<dbReference type="EMBL" id="DF849044">
    <property type="protein sequence ID" value="GAT55599.1"/>
    <property type="molecule type" value="Genomic_DNA"/>
</dbReference>
<organism evidence="1 2">
    <name type="scientific">Mycena chlorophos</name>
    <name type="common">Agaric fungus</name>
    <name type="synonym">Agaricus chlorophos</name>
    <dbReference type="NCBI Taxonomy" id="658473"/>
    <lineage>
        <taxon>Eukaryota</taxon>
        <taxon>Fungi</taxon>
        <taxon>Dikarya</taxon>
        <taxon>Basidiomycota</taxon>
        <taxon>Agaricomycotina</taxon>
        <taxon>Agaricomycetes</taxon>
        <taxon>Agaricomycetidae</taxon>
        <taxon>Agaricales</taxon>
        <taxon>Marasmiineae</taxon>
        <taxon>Mycenaceae</taxon>
        <taxon>Mycena</taxon>
    </lineage>
</organism>
<name>A0ABQ0LXY4_MYCCL</name>
<accession>A0ABQ0LXY4</accession>
<evidence type="ECO:0000313" key="2">
    <source>
        <dbReference type="Proteomes" id="UP000815677"/>
    </source>
</evidence>
<protein>
    <submittedName>
        <fullName evidence="1">Uncharacterized protein</fullName>
    </submittedName>
</protein>
<sequence length="257" mass="28187">MSFRCSDPRKRRVSWSKPCDGPSRASRLSLSVTHVAAGALRMRLALPRKMSNAFAFLETSSLRCWAPSFLTTFAFFGPRTCAFNSDVSLGVAVIRGATQHIFGIRWSSLRWRLAYEALALWTFWGEMLSFAGVPSSARRGVADSPWACGGLRCRVSELDATDSLSVDLPRLLHLAFLPLRMVFTFPSATIGGTNSLRLYTRVGGPSDIPRCRSRLRVATSASPSPIWSTRDFLAYPLPSEPLNTAFAAQRATSTSGS</sequence>
<proteinExistence type="predicted"/>
<evidence type="ECO:0000313" key="1">
    <source>
        <dbReference type="EMBL" id="GAT55599.1"/>
    </source>
</evidence>
<keyword evidence="2" id="KW-1185">Reference proteome</keyword>
<reference evidence="1" key="1">
    <citation type="submission" date="2014-09" db="EMBL/GenBank/DDBJ databases">
        <title>Genome sequence of the luminous mushroom Mycena chlorophos for searching fungal bioluminescence genes.</title>
        <authorList>
            <person name="Tanaka Y."/>
            <person name="Kasuga D."/>
            <person name="Oba Y."/>
            <person name="Hase S."/>
            <person name="Sato K."/>
            <person name="Oba Y."/>
            <person name="Sakakibara Y."/>
        </authorList>
    </citation>
    <scope>NUCLEOTIDE SEQUENCE</scope>
</reference>
<dbReference type="Proteomes" id="UP000815677">
    <property type="component" value="Unassembled WGS sequence"/>
</dbReference>
<gene>
    <name evidence="1" type="ORF">MCHLO_12345</name>
</gene>